<feature type="domain" description="FHA" evidence="1">
    <location>
        <begin position="28"/>
        <end position="78"/>
    </location>
</feature>
<organism evidence="4">
    <name type="scientific">Soboliphyme baturini</name>
    <dbReference type="NCBI Taxonomy" id="241478"/>
    <lineage>
        <taxon>Eukaryota</taxon>
        <taxon>Metazoa</taxon>
        <taxon>Ecdysozoa</taxon>
        <taxon>Nematoda</taxon>
        <taxon>Enoplea</taxon>
        <taxon>Dorylaimia</taxon>
        <taxon>Dioctophymatida</taxon>
        <taxon>Dioctophymatoidea</taxon>
        <taxon>Soboliphymatidae</taxon>
        <taxon>Soboliphyme</taxon>
    </lineage>
</organism>
<dbReference type="Gene3D" id="2.60.200.20">
    <property type="match status" value="1"/>
</dbReference>
<dbReference type="WBParaSite" id="SBAD_0000320601-mRNA-1">
    <property type="protein sequence ID" value="SBAD_0000320601-mRNA-1"/>
    <property type="gene ID" value="SBAD_0000320601"/>
</dbReference>
<dbReference type="OrthoDB" id="6288785at2759"/>
<sequence>MSPIYGRITIIKPNNEFGGVYEMDKRTCLIGRSRTCNIRIKSNAVEKEHCAVEFNHNGQAFLKNLASHRAVRIFDRRVPTCAKLNHGDIFHVEHRSFKFEYLEHSPYGKIVENHRRPNLERCRPGLKLQQPP</sequence>
<dbReference type="InterPro" id="IPR008984">
    <property type="entry name" value="SMAD_FHA_dom_sf"/>
</dbReference>
<accession>A0A183IHG7</accession>
<name>A0A183IHG7_9BILA</name>
<dbReference type="GO" id="GO:0005634">
    <property type="term" value="C:nucleus"/>
    <property type="evidence" value="ECO:0007669"/>
    <property type="project" value="TreeGrafter"/>
</dbReference>
<dbReference type="InterPro" id="IPR000253">
    <property type="entry name" value="FHA_dom"/>
</dbReference>
<reference evidence="2 3" key="2">
    <citation type="submission" date="2018-11" db="EMBL/GenBank/DDBJ databases">
        <authorList>
            <consortium name="Pathogen Informatics"/>
        </authorList>
    </citation>
    <scope>NUCLEOTIDE SEQUENCE [LARGE SCALE GENOMIC DNA]</scope>
</reference>
<dbReference type="CDD" id="cd22673">
    <property type="entry name" value="FHA_Ki67"/>
    <property type="match status" value="1"/>
</dbReference>
<dbReference type="EMBL" id="UZAM01007548">
    <property type="protein sequence ID" value="VDO99866.1"/>
    <property type="molecule type" value="Genomic_DNA"/>
</dbReference>
<dbReference type="GO" id="GO:0007088">
    <property type="term" value="P:regulation of mitotic nuclear division"/>
    <property type="evidence" value="ECO:0007669"/>
    <property type="project" value="TreeGrafter"/>
</dbReference>
<dbReference type="PANTHER" id="PTHR21603">
    <property type="entry name" value="ANTIGEN KI-67-LIKE PROTEIN"/>
    <property type="match status" value="1"/>
</dbReference>
<gene>
    <name evidence="2" type="ORF">SBAD_LOCUS3062</name>
</gene>
<dbReference type="AlphaFoldDB" id="A0A183IHG7"/>
<evidence type="ECO:0000313" key="2">
    <source>
        <dbReference type="EMBL" id="VDO99866.1"/>
    </source>
</evidence>
<dbReference type="GO" id="GO:0051983">
    <property type="term" value="P:regulation of chromosome segregation"/>
    <property type="evidence" value="ECO:0007669"/>
    <property type="project" value="TreeGrafter"/>
</dbReference>
<evidence type="ECO:0000313" key="4">
    <source>
        <dbReference type="WBParaSite" id="SBAD_0000320601-mRNA-1"/>
    </source>
</evidence>
<dbReference type="SUPFAM" id="SSF49879">
    <property type="entry name" value="SMAD/FHA domain"/>
    <property type="match status" value="1"/>
</dbReference>
<evidence type="ECO:0000259" key="1">
    <source>
        <dbReference type="PROSITE" id="PS50006"/>
    </source>
</evidence>
<dbReference type="GO" id="GO:0005694">
    <property type="term" value="C:chromosome"/>
    <property type="evidence" value="ECO:0007669"/>
    <property type="project" value="TreeGrafter"/>
</dbReference>
<reference evidence="4" key="1">
    <citation type="submission" date="2016-06" db="UniProtKB">
        <authorList>
            <consortium name="WormBaseParasite"/>
        </authorList>
    </citation>
    <scope>IDENTIFICATION</scope>
</reference>
<protein>
    <submittedName>
        <fullName evidence="4">FHA domain-containing protein</fullName>
    </submittedName>
</protein>
<dbReference type="PROSITE" id="PS50006">
    <property type="entry name" value="FHA_DOMAIN"/>
    <property type="match status" value="1"/>
</dbReference>
<dbReference type="Proteomes" id="UP000270296">
    <property type="component" value="Unassembled WGS sequence"/>
</dbReference>
<dbReference type="PANTHER" id="PTHR21603:SF18">
    <property type="entry name" value="ANTIGEN KI-67-LIKE PROTEIN"/>
    <property type="match status" value="1"/>
</dbReference>
<dbReference type="Pfam" id="PF00498">
    <property type="entry name" value="FHA"/>
    <property type="match status" value="1"/>
</dbReference>
<proteinExistence type="predicted"/>
<evidence type="ECO:0000313" key="3">
    <source>
        <dbReference type="Proteomes" id="UP000270296"/>
    </source>
</evidence>
<keyword evidence="3" id="KW-1185">Reference proteome</keyword>